<name>A0ACD3ASN2_9AGAR</name>
<sequence>MPFFSHIKDKIAEKVSGHHHGHPSDQDRPSPAFAPPEWSAAPEESHTWGLFAEATTDEYQRAEAYCTAFPLKEPRLLTQDVVEWIGKYGCGAWSLLPPASHRFRGLIYGVDVTNEKHNGTIKVSIERDCQSVCLLSNYPIMGGLYDIQGKSGVYYEVKVERMAKGAVISVGSACQPYPNWRHPGWNRASSALHLDDLRKFYEDPDGGRDYDTKGVLTVGTFQNQLRRGPVVIGFGYEFASGATFYTFNGNPLPEAFRGLYMPRNRYDVYAAIGVEGDCKFEVNFGAGKDGFLWKEGNEWAWRIEGHVGRFSQSNSYSQMPVPGGGSGSRGDDEQLPAYDA</sequence>
<protein>
    <submittedName>
        <fullName evidence="1">Uncharacterized protein</fullName>
    </submittedName>
</protein>
<evidence type="ECO:0000313" key="2">
    <source>
        <dbReference type="Proteomes" id="UP000308600"/>
    </source>
</evidence>
<evidence type="ECO:0000313" key="1">
    <source>
        <dbReference type="EMBL" id="TFK68958.1"/>
    </source>
</evidence>
<reference evidence="1 2" key="1">
    <citation type="journal article" date="2019" name="Nat. Ecol. Evol.">
        <title>Megaphylogeny resolves global patterns of mushroom evolution.</title>
        <authorList>
            <person name="Varga T."/>
            <person name="Krizsan K."/>
            <person name="Foldi C."/>
            <person name="Dima B."/>
            <person name="Sanchez-Garcia M."/>
            <person name="Sanchez-Ramirez S."/>
            <person name="Szollosi G.J."/>
            <person name="Szarkandi J.G."/>
            <person name="Papp V."/>
            <person name="Albert L."/>
            <person name="Andreopoulos W."/>
            <person name="Angelini C."/>
            <person name="Antonin V."/>
            <person name="Barry K.W."/>
            <person name="Bougher N.L."/>
            <person name="Buchanan P."/>
            <person name="Buyck B."/>
            <person name="Bense V."/>
            <person name="Catcheside P."/>
            <person name="Chovatia M."/>
            <person name="Cooper J."/>
            <person name="Damon W."/>
            <person name="Desjardin D."/>
            <person name="Finy P."/>
            <person name="Geml J."/>
            <person name="Haridas S."/>
            <person name="Hughes K."/>
            <person name="Justo A."/>
            <person name="Karasinski D."/>
            <person name="Kautmanova I."/>
            <person name="Kiss B."/>
            <person name="Kocsube S."/>
            <person name="Kotiranta H."/>
            <person name="LaButti K.M."/>
            <person name="Lechner B.E."/>
            <person name="Liimatainen K."/>
            <person name="Lipzen A."/>
            <person name="Lukacs Z."/>
            <person name="Mihaltcheva S."/>
            <person name="Morgado L.N."/>
            <person name="Niskanen T."/>
            <person name="Noordeloos M.E."/>
            <person name="Ohm R.A."/>
            <person name="Ortiz-Santana B."/>
            <person name="Ovrebo C."/>
            <person name="Racz N."/>
            <person name="Riley R."/>
            <person name="Savchenko A."/>
            <person name="Shiryaev A."/>
            <person name="Soop K."/>
            <person name="Spirin V."/>
            <person name="Szebenyi C."/>
            <person name="Tomsovsky M."/>
            <person name="Tulloss R.E."/>
            <person name="Uehling J."/>
            <person name="Grigoriev I.V."/>
            <person name="Vagvolgyi C."/>
            <person name="Papp T."/>
            <person name="Martin F.M."/>
            <person name="Miettinen O."/>
            <person name="Hibbett D.S."/>
            <person name="Nagy L.G."/>
        </authorList>
    </citation>
    <scope>NUCLEOTIDE SEQUENCE [LARGE SCALE GENOMIC DNA]</scope>
    <source>
        <strain evidence="1 2">NL-1719</strain>
    </source>
</reference>
<gene>
    <name evidence="1" type="ORF">BDN72DRAFT_888387</name>
</gene>
<dbReference type="Proteomes" id="UP000308600">
    <property type="component" value="Unassembled WGS sequence"/>
</dbReference>
<organism evidence="1 2">
    <name type="scientific">Pluteus cervinus</name>
    <dbReference type="NCBI Taxonomy" id="181527"/>
    <lineage>
        <taxon>Eukaryota</taxon>
        <taxon>Fungi</taxon>
        <taxon>Dikarya</taxon>
        <taxon>Basidiomycota</taxon>
        <taxon>Agaricomycotina</taxon>
        <taxon>Agaricomycetes</taxon>
        <taxon>Agaricomycetidae</taxon>
        <taxon>Agaricales</taxon>
        <taxon>Pluteineae</taxon>
        <taxon>Pluteaceae</taxon>
        <taxon>Pluteus</taxon>
    </lineage>
</organism>
<accession>A0ACD3ASN2</accession>
<dbReference type="EMBL" id="ML208340">
    <property type="protein sequence ID" value="TFK68958.1"/>
    <property type="molecule type" value="Genomic_DNA"/>
</dbReference>
<proteinExistence type="predicted"/>
<keyword evidence="2" id="KW-1185">Reference proteome</keyword>